<accession>A0A4W5MNP0</accession>
<evidence type="ECO:0000313" key="1">
    <source>
        <dbReference type="Ensembl" id="ENSHHUP00000039239.1"/>
    </source>
</evidence>
<dbReference type="InterPro" id="IPR040174">
    <property type="entry name" value="RNLS"/>
</dbReference>
<dbReference type="GO" id="GO:0016651">
    <property type="term" value="F:oxidoreductase activity, acting on NAD(P)H"/>
    <property type="evidence" value="ECO:0007669"/>
    <property type="project" value="InterPro"/>
</dbReference>
<dbReference type="GO" id="GO:0005576">
    <property type="term" value="C:extracellular region"/>
    <property type="evidence" value="ECO:0007669"/>
    <property type="project" value="TreeGrafter"/>
</dbReference>
<proteinExistence type="predicted"/>
<dbReference type="PANTHER" id="PTHR23357">
    <property type="entry name" value="RENALASE"/>
    <property type="match status" value="1"/>
</dbReference>
<protein>
    <recommendedName>
        <fullName evidence="3">Renalase, FAD-dependent amine oxidase</fullName>
    </recommendedName>
</protein>
<dbReference type="Gene3D" id="3.90.660.10">
    <property type="match status" value="1"/>
</dbReference>
<dbReference type="PANTHER" id="PTHR23357:SF1">
    <property type="entry name" value="RENALASE"/>
    <property type="match status" value="1"/>
</dbReference>
<name>A0A4W5MNP0_9TELE</name>
<reference evidence="2" key="1">
    <citation type="submission" date="2018-06" db="EMBL/GenBank/DDBJ databases">
        <title>Genome assembly of Danube salmon.</title>
        <authorList>
            <person name="Macqueen D.J."/>
            <person name="Gundappa M.K."/>
        </authorList>
    </citation>
    <scope>NUCLEOTIDE SEQUENCE [LARGE SCALE GENOMIC DNA]</scope>
</reference>
<dbReference type="AlphaFoldDB" id="A0A4W5MNP0"/>
<keyword evidence="2" id="KW-1185">Reference proteome</keyword>
<dbReference type="Ensembl" id="ENSHHUT00000040777.1">
    <property type="protein sequence ID" value="ENSHHUP00000039239.1"/>
    <property type="gene ID" value="ENSHHUG00000024404.1"/>
</dbReference>
<dbReference type="GeneTree" id="ENSGT00390000016052"/>
<evidence type="ECO:0000313" key="2">
    <source>
        <dbReference type="Proteomes" id="UP000314982"/>
    </source>
</evidence>
<dbReference type="Proteomes" id="UP000314982">
    <property type="component" value="Unassembled WGS sequence"/>
</dbReference>
<reference evidence="1" key="2">
    <citation type="submission" date="2025-08" db="UniProtKB">
        <authorList>
            <consortium name="Ensembl"/>
        </authorList>
    </citation>
    <scope>IDENTIFICATION</scope>
</reference>
<reference evidence="1" key="3">
    <citation type="submission" date="2025-09" db="UniProtKB">
        <authorList>
            <consortium name="Ensembl"/>
        </authorList>
    </citation>
    <scope>IDENTIFICATION</scope>
</reference>
<evidence type="ECO:0008006" key="3">
    <source>
        <dbReference type="Google" id="ProtNLM"/>
    </source>
</evidence>
<sequence length="153" mass="16900">MDRKCAFLSKTRTFLSDPKLLDCSVYFIVFTVQLYDSCVSLCCAKSAECSPSMVVHTSVPFGVKHLEEAKEQVEPIILVKLNKPLPGLPQPDNIKCQKWRYSLVTSSVADCPGQMTLLPQPLLVCGGDGFTHSNFDGCIESALKMFDVLKSSF</sequence>
<organism evidence="1 2">
    <name type="scientific">Hucho hucho</name>
    <name type="common">huchen</name>
    <dbReference type="NCBI Taxonomy" id="62062"/>
    <lineage>
        <taxon>Eukaryota</taxon>
        <taxon>Metazoa</taxon>
        <taxon>Chordata</taxon>
        <taxon>Craniata</taxon>
        <taxon>Vertebrata</taxon>
        <taxon>Euteleostomi</taxon>
        <taxon>Actinopterygii</taxon>
        <taxon>Neopterygii</taxon>
        <taxon>Teleostei</taxon>
        <taxon>Protacanthopterygii</taxon>
        <taxon>Salmoniformes</taxon>
        <taxon>Salmonidae</taxon>
        <taxon>Salmoninae</taxon>
        <taxon>Hucho</taxon>
    </lineage>
</organism>